<sequence>MEQIEDSLSETLTVPSAHSCVCCEKITIVQDSSGDRVTFAQDGTSEGMEFCLTFTEVFTQMELGCAFFENCLRRIPLYSLPNRLSLDLPSSPDEPDFGFLTLSWFDSDGNMITDEEQNEMALFAQDGDAAGRNISSRPLNPEPAQKFGWMRQLLKNCEEKHSNCGRQSSLPEERPSRLLAVGKTGDSHVFIRETSDKTSLKYAALS</sequence>
<organism evidence="1 2">
    <name type="scientific">Pyricularia grisea</name>
    <name type="common">Crabgrass-specific blast fungus</name>
    <name type="synonym">Magnaporthe grisea</name>
    <dbReference type="NCBI Taxonomy" id="148305"/>
    <lineage>
        <taxon>Eukaryota</taxon>
        <taxon>Fungi</taxon>
        <taxon>Dikarya</taxon>
        <taxon>Ascomycota</taxon>
        <taxon>Pezizomycotina</taxon>
        <taxon>Sordariomycetes</taxon>
        <taxon>Sordariomycetidae</taxon>
        <taxon>Magnaporthales</taxon>
        <taxon>Pyriculariaceae</taxon>
        <taxon>Pyricularia</taxon>
    </lineage>
</organism>
<evidence type="ECO:0000313" key="1">
    <source>
        <dbReference type="Proteomes" id="UP000515153"/>
    </source>
</evidence>
<dbReference type="GeneID" id="41957714"/>
<reference evidence="2" key="2">
    <citation type="submission" date="2019-10" db="EMBL/GenBank/DDBJ databases">
        <authorList>
            <consortium name="NCBI Genome Project"/>
        </authorList>
    </citation>
    <scope>NUCLEOTIDE SEQUENCE</scope>
    <source>
        <strain evidence="2">NI907</strain>
    </source>
</reference>
<accession>A0A6P8B975</accession>
<proteinExistence type="predicted"/>
<evidence type="ECO:0000313" key="2">
    <source>
        <dbReference type="RefSeq" id="XP_030983736.1"/>
    </source>
</evidence>
<gene>
    <name evidence="2" type="ORF">PgNI_02746</name>
</gene>
<dbReference type="RefSeq" id="XP_030983736.1">
    <property type="nucleotide sequence ID" value="XM_031122803.1"/>
</dbReference>
<reference evidence="2" key="3">
    <citation type="submission" date="2025-08" db="UniProtKB">
        <authorList>
            <consortium name="RefSeq"/>
        </authorList>
    </citation>
    <scope>IDENTIFICATION</scope>
    <source>
        <strain evidence="2">NI907</strain>
    </source>
</reference>
<keyword evidence="1" id="KW-1185">Reference proteome</keyword>
<name>A0A6P8B975_PYRGI</name>
<dbReference type="KEGG" id="pgri:PgNI_02746"/>
<dbReference type="AlphaFoldDB" id="A0A6P8B975"/>
<dbReference type="Proteomes" id="UP000515153">
    <property type="component" value="Unplaced"/>
</dbReference>
<protein>
    <submittedName>
        <fullName evidence="2">Uncharacterized protein</fullName>
    </submittedName>
</protein>
<reference evidence="2" key="1">
    <citation type="journal article" date="2019" name="Mol. Biol. Evol.">
        <title>Blast fungal genomes show frequent chromosomal changes, gene gains and losses, and effector gene turnover.</title>
        <authorList>
            <person name="Gomez Luciano L.B."/>
            <person name="Jason Tsai I."/>
            <person name="Chuma I."/>
            <person name="Tosa Y."/>
            <person name="Chen Y.H."/>
            <person name="Li J.Y."/>
            <person name="Li M.Y."/>
            <person name="Jade Lu M.Y."/>
            <person name="Nakayashiki H."/>
            <person name="Li W.H."/>
        </authorList>
    </citation>
    <scope>NUCLEOTIDE SEQUENCE</scope>
    <source>
        <strain evidence="2">NI907</strain>
    </source>
</reference>